<name>A0A067DU47_CITSI</name>
<dbReference type="AlphaFoldDB" id="A0A067DU47"/>
<feature type="non-terminal residue" evidence="1">
    <location>
        <position position="111"/>
    </location>
</feature>
<accession>A0A067DU47</accession>
<evidence type="ECO:0000313" key="2">
    <source>
        <dbReference type="Proteomes" id="UP000027120"/>
    </source>
</evidence>
<gene>
    <name evidence="1" type="ORF">CISIN_1g0419111mg</name>
</gene>
<dbReference type="Proteomes" id="UP000027120">
    <property type="component" value="Unassembled WGS sequence"/>
</dbReference>
<reference evidence="1 2" key="1">
    <citation type="submission" date="2014-04" db="EMBL/GenBank/DDBJ databases">
        <authorList>
            <consortium name="International Citrus Genome Consortium"/>
            <person name="Gmitter F."/>
            <person name="Chen C."/>
            <person name="Farmerie W."/>
            <person name="Harkins T."/>
            <person name="Desany B."/>
            <person name="Mohiuddin M."/>
            <person name="Kodira C."/>
            <person name="Borodovsky M."/>
            <person name="Lomsadze A."/>
            <person name="Burns P."/>
            <person name="Jenkins J."/>
            <person name="Prochnik S."/>
            <person name="Shu S."/>
            <person name="Chapman J."/>
            <person name="Pitluck S."/>
            <person name="Schmutz J."/>
            <person name="Rokhsar D."/>
        </authorList>
    </citation>
    <scope>NUCLEOTIDE SEQUENCE</scope>
</reference>
<dbReference type="EMBL" id="KK785216">
    <property type="protein sequence ID" value="KDO46353.1"/>
    <property type="molecule type" value="Genomic_DNA"/>
</dbReference>
<evidence type="ECO:0000313" key="1">
    <source>
        <dbReference type="EMBL" id="KDO46353.1"/>
    </source>
</evidence>
<proteinExistence type="predicted"/>
<organism evidence="1 2">
    <name type="scientific">Citrus sinensis</name>
    <name type="common">Sweet orange</name>
    <name type="synonym">Citrus aurantium var. sinensis</name>
    <dbReference type="NCBI Taxonomy" id="2711"/>
    <lineage>
        <taxon>Eukaryota</taxon>
        <taxon>Viridiplantae</taxon>
        <taxon>Streptophyta</taxon>
        <taxon>Embryophyta</taxon>
        <taxon>Tracheophyta</taxon>
        <taxon>Spermatophyta</taxon>
        <taxon>Magnoliopsida</taxon>
        <taxon>eudicotyledons</taxon>
        <taxon>Gunneridae</taxon>
        <taxon>Pentapetalae</taxon>
        <taxon>rosids</taxon>
        <taxon>malvids</taxon>
        <taxon>Sapindales</taxon>
        <taxon>Rutaceae</taxon>
        <taxon>Aurantioideae</taxon>
        <taxon>Citrus</taxon>
    </lineage>
</organism>
<sequence>METWTVNISEELRVAESKKETLRRSFDMAHSQANSVLLFTVQWKDLEEHFDLTKKSLEKQSNYVDVKIRLLDQRAKEIESKEIKLVFVEKKIEDCNGELECKEKELGLVQK</sequence>
<keyword evidence="2" id="KW-1185">Reference proteome</keyword>
<protein>
    <submittedName>
        <fullName evidence="1">Uncharacterized protein</fullName>
    </submittedName>
</protein>